<sequence length="69" mass="8207">INIFILHRICFELLHNIRKHKYETRQQFTEHVNLIVNNCITYNGFNSELTKTAQRMLGMSNKEINQVST</sequence>
<accession>A0A1X7SQS7</accession>
<reference evidence="4" key="1">
    <citation type="submission" date="2017-05" db="UniProtKB">
        <authorList>
            <consortium name="EnsemblMetazoa"/>
        </authorList>
    </citation>
    <scope>IDENTIFICATION</scope>
</reference>
<dbReference type="InterPro" id="IPR036427">
    <property type="entry name" value="Bromodomain-like_sf"/>
</dbReference>
<proteinExistence type="predicted"/>
<dbReference type="InterPro" id="IPR001487">
    <property type="entry name" value="Bromodomain"/>
</dbReference>
<dbReference type="Gene3D" id="1.20.920.10">
    <property type="entry name" value="Bromodomain-like"/>
    <property type="match status" value="1"/>
</dbReference>
<dbReference type="AlphaFoldDB" id="A0A1X7SQS7"/>
<feature type="domain" description="Bromo" evidence="3">
    <location>
        <begin position="14"/>
        <end position="50"/>
    </location>
</feature>
<dbReference type="InParanoid" id="A0A1X7SQS7"/>
<name>A0A1X7SQS7_AMPQE</name>
<keyword evidence="1 2" id="KW-0103">Bromodomain</keyword>
<evidence type="ECO:0000313" key="4">
    <source>
        <dbReference type="EnsemblMetazoa" id="Aqu2.1.04473_001"/>
    </source>
</evidence>
<protein>
    <recommendedName>
        <fullName evidence="3">Bromo domain-containing protein</fullName>
    </recommendedName>
</protein>
<dbReference type="SUPFAM" id="SSF47370">
    <property type="entry name" value="Bromodomain"/>
    <property type="match status" value="1"/>
</dbReference>
<dbReference type="Pfam" id="PF00439">
    <property type="entry name" value="Bromodomain"/>
    <property type="match status" value="1"/>
</dbReference>
<evidence type="ECO:0000256" key="2">
    <source>
        <dbReference type="PROSITE-ProRule" id="PRU00035"/>
    </source>
</evidence>
<dbReference type="PROSITE" id="PS50014">
    <property type="entry name" value="BROMODOMAIN_2"/>
    <property type="match status" value="1"/>
</dbReference>
<organism evidence="4">
    <name type="scientific">Amphimedon queenslandica</name>
    <name type="common">Sponge</name>
    <dbReference type="NCBI Taxonomy" id="400682"/>
    <lineage>
        <taxon>Eukaryota</taxon>
        <taxon>Metazoa</taxon>
        <taxon>Porifera</taxon>
        <taxon>Demospongiae</taxon>
        <taxon>Heteroscleromorpha</taxon>
        <taxon>Haplosclerida</taxon>
        <taxon>Niphatidae</taxon>
        <taxon>Amphimedon</taxon>
    </lineage>
</organism>
<evidence type="ECO:0000256" key="1">
    <source>
        <dbReference type="ARBA" id="ARBA00023117"/>
    </source>
</evidence>
<evidence type="ECO:0000259" key="3">
    <source>
        <dbReference type="PROSITE" id="PS50014"/>
    </source>
</evidence>
<dbReference type="EnsemblMetazoa" id="Aqu2.1.04473_001">
    <property type="protein sequence ID" value="Aqu2.1.04473_001"/>
    <property type="gene ID" value="Aqu2.1.04473"/>
</dbReference>